<gene>
    <name evidence="1" type="ORF">FD145_47</name>
</gene>
<protein>
    <submittedName>
        <fullName evidence="1">LmbE family protein</fullName>
    </submittedName>
</protein>
<dbReference type="EMBL" id="WPAF01000001">
    <property type="protein sequence ID" value="KAF0135221.1"/>
    <property type="molecule type" value="Genomic_DNA"/>
</dbReference>
<dbReference type="Gene3D" id="3.40.50.10320">
    <property type="entry name" value="LmbE-like"/>
    <property type="match status" value="1"/>
</dbReference>
<comment type="caution">
    <text evidence="1">The sequence shown here is derived from an EMBL/GenBank/DDBJ whole genome shotgun (WGS) entry which is preliminary data.</text>
</comment>
<dbReference type="SUPFAM" id="SSF102588">
    <property type="entry name" value="LmbE-like"/>
    <property type="match status" value="1"/>
</dbReference>
<dbReference type="Proteomes" id="UP000488506">
    <property type="component" value="Unassembled WGS sequence"/>
</dbReference>
<accession>A0A833L2F0</accession>
<reference evidence="1 2" key="1">
    <citation type="submission" date="2019-12" db="EMBL/GenBank/DDBJ databases">
        <authorList>
            <person name="Wolfe R."/>
            <person name="Danczak R."/>
            <person name="Wilkins M."/>
        </authorList>
    </citation>
    <scope>NUCLEOTIDE SEQUENCE [LARGE SCALE GENOMIC DNA]</scope>
    <source>
        <strain evidence="1">X2_MaxBin.013</strain>
    </source>
</reference>
<name>A0A833L2F0_UNCSA</name>
<dbReference type="GO" id="GO:0016811">
    <property type="term" value="F:hydrolase activity, acting on carbon-nitrogen (but not peptide) bonds, in linear amides"/>
    <property type="evidence" value="ECO:0007669"/>
    <property type="project" value="TreeGrafter"/>
</dbReference>
<dbReference type="PANTHER" id="PTHR12993">
    <property type="entry name" value="N-ACETYLGLUCOSAMINYL-PHOSPHATIDYLINOSITOL DE-N-ACETYLASE-RELATED"/>
    <property type="match status" value="1"/>
</dbReference>
<dbReference type="AlphaFoldDB" id="A0A833L2F0"/>
<dbReference type="PANTHER" id="PTHR12993:SF11">
    <property type="entry name" value="N-ACETYLGLUCOSAMINYL-PHOSPHATIDYLINOSITOL DE-N-ACETYLASE"/>
    <property type="match status" value="1"/>
</dbReference>
<dbReference type="InterPro" id="IPR024078">
    <property type="entry name" value="LmbE-like_dom_sf"/>
</dbReference>
<sequence>MKILVVAPHPDDEVLGCGGTIAKYAQKGDQVYLCIVTKAYTPEWSKKFIEGRTHEITKANKILGVKKTFFLDFPTVKLDTISQKELNRAISNVIEQVHPDIAFIPHSGDLNRDHRLVFESSLVALRPLEHAVKKILTYETVSETEWGEPLGTFSPNYFVDISETFDKKTDAMKAYKSELRVFPHPRSLHNIKALAKVRAGACGVTMAEAFHLIRGVWQ</sequence>
<organism evidence="1 2">
    <name type="scientific">Candidatus Saganbacteria bacterium</name>
    <dbReference type="NCBI Taxonomy" id="2575572"/>
    <lineage>
        <taxon>Bacteria</taxon>
        <taxon>Bacillati</taxon>
        <taxon>Saganbacteria</taxon>
    </lineage>
</organism>
<dbReference type="Pfam" id="PF02585">
    <property type="entry name" value="PIG-L"/>
    <property type="match status" value="1"/>
</dbReference>
<dbReference type="InterPro" id="IPR003737">
    <property type="entry name" value="GlcNAc_PI_deacetylase-related"/>
</dbReference>
<evidence type="ECO:0000313" key="2">
    <source>
        <dbReference type="Proteomes" id="UP000488506"/>
    </source>
</evidence>
<evidence type="ECO:0000313" key="1">
    <source>
        <dbReference type="EMBL" id="KAF0135221.1"/>
    </source>
</evidence>
<proteinExistence type="predicted"/>